<feature type="compositionally biased region" description="Polar residues" evidence="6">
    <location>
        <begin position="92"/>
        <end position="101"/>
    </location>
</feature>
<evidence type="ECO:0000313" key="9">
    <source>
        <dbReference type="Proteomes" id="UP000734854"/>
    </source>
</evidence>
<evidence type="ECO:0000256" key="2">
    <source>
        <dbReference type="ARBA" id="ARBA00005510"/>
    </source>
</evidence>
<evidence type="ECO:0000256" key="6">
    <source>
        <dbReference type="SAM" id="MobiDB-lite"/>
    </source>
</evidence>
<feature type="compositionally biased region" description="Basic residues" evidence="6">
    <location>
        <begin position="219"/>
        <end position="229"/>
    </location>
</feature>
<dbReference type="Pfam" id="PF00010">
    <property type="entry name" value="HLH"/>
    <property type="match status" value="1"/>
</dbReference>
<evidence type="ECO:0000256" key="5">
    <source>
        <dbReference type="ARBA" id="ARBA00023242"/>
    </source>
</evidence>
<comment type="subcellular location">
    <subcellularLocation>
        <location evidence="1">Nucleus</location>
    </subcellularLocation>
</comment>
<evidence type="ECO:0000256" key="1">
    <source>
        <dbReference type="ARBA" id="ARBA00004123"/>
    </source>
</evidence>
<accession>A0A8J5FU68</accession>
<evidence type="ECO:0000256" key="4">
    <source>
        <dbReference type="ARBA" id="ARBA00023163"/>
    </source>
</evidence>
<dbReference type="PANTHER" id="PTHR12565">
    <property type="entry name" value="STEROL REGULATORY ELEMENT-BINDING PROTEIN"/>
    <property type="match status" value="1"/>
</dbReference>
<dbReference type="AlphaFoldDB" id="A0A8J5FU68"/>
<dbReference type="InterPro" id="IPR011598">
    <property type="entry name" value="bHLH_dom"/>
</dbReference>
<dbReference type="SMART" id="SM00353">
    <property type="entry name" value="HLH"/>
    <property type="match status" value="1"/>
</dbReference>
<dbReference type="FunFam" id="4.10.280.10:FF:000002">
    <property type="entry name" value="Basic helix-loop-helix transcription factor"/>
    <property type="match status" value="1"/>
</dbReference>
<protein>
    <recommendedName>
        <fullName evidence="7">BHLH domain-containing protein</fullName>
    </recommendedName>
</protein>
<organism evidence="8 9">
    <name type="scientific">Zingiber officinale</name>
    <name type="common">Ginger</name>
    <name type="synonym">Amomum zingiber</name>
    <dbReference type="NCBI Taxonomy" id="94328"/>
    <lineage>
        <taxon>Eukaryota</taxon>
        <taxon>Viridiplantae</taxon>
        <taxon>Streptophyta</taxon>
        <taxon>Embryophyta</taxon>
        <taxon>Tracheophyta</taxon>
        <taxon>Spermatophyta</taxon>
        <taxon>Magnoliopsida</taxon>
        <taxon>Liliopsida</taxon>
        <taxon>Zingiberales</taxon>
        <taxon>Zingiberaceae</taxon>
        <taxon>Zingiber</taxon>
    </lineage>
</organism>
<dbReference type="InterPro" id="IPR024097">
    <property type="entry name" value="bHLH_ZIP_TF"/>
</dbReference>
<dbReference type="PANTHER" id="PTHR12565:SF184">
    <property type="entry name" value="BHLH TRANSCRIPTION FACTOR"/>
    <property type="match status" value="1"/>
</dbReference>
<feature type="region of interest" description="Disordered" evidence="6">
    <location>
        <begin position="190"/>
        <end position="298"/>
    </location>
</feature>
<sequence>MSGMEKERFFVGNWQLADAGLPLGVNSSSGADQLPNSFVNLGWEHAMRQNSHAHIESALSSLVSSPSFNAPAGNDSVVIRELIGRLGSICNSGDASPSSRYHSPRASYYSTPLNSPPKLNISGADHQQQGMLVNPTADAQFELFAESAASKLGFAEAGKLSRVSSSQSLAAPSGKEVTVSDAVMEMPKFGRGRVSKWPPPEASSASGKLPAVVAENNGRKRKAAPKGKGKASPSSSLAMDPPPKEGNPDSKRRKQAEASAADRSPTVSKPKTEQNSSDDGQKPTENDNANPPEPPKDYIHVRARRGQATDGHSLAERVRREKISERMKLLQDLVPGCNKVTGKAVMLDEIINYIQSLQRQVEFLSMKLATLNPQLEFNMVCLLPKDMHQADVPLPQQVFPLDTATSPFSFAQQSLKIAETNRFNTHAAKNQLDSSIQLPPIVGLTDATNYVVEMHY</sequence>
<evidence type="ECO:0000256" key="3">
    <source>
        <dbReference type="ARBA" id="ARBA00023015"/>
    </source>
</evidence>
<feature type="domain" description="BHLH" evidence="7">
    <location>
        <begin position="307"/>
        <end position="357"/>
    </location>
</feature>
<comment type="similarity">
    <text evidence="2">Belongs to the bHLH protein family.</text>
</comment>
<reference evidence="8 9" key="1">
    <citation type="submission" date="2020-08" db="EMBL/GenBank/DDBJ databases">
        <title>Plant Genome Project.</title>
        <authorList>
            <person name="Zhang R.-G."/>
        </authorList>
    </citation>
    <scope>NUCLEOTIDE SEQUENCE [LARGE SCALE GENOMIC DNA]</scope>
    <source>
        <tissue evidence="8">Rhizome</tissue>
    </source>
</reference>
<dbReference type="CDD" id="cd18919">
    <property type="entry name" value="bHLH_AtBPE_like"/>
    <property type="match status" value="1"/>
</dbReference>
<keyword evidence="4" id="KW-0804">Transcription</keyword>
<dbReference type="EMBL" id="JACMSC010000014">
    <property type="protein sequence ID" value="KAG6490925.1"/>
    <property type="molecule type" value="Genomic_DNA"/>
</dbReference>
<dbReference type="GO" id="GO:0046983">
    <property type="term" value="F:protein dimerization activity"/>
    <property type="evidence" value="ECO:0007669"/>
    <property type="project" value="InterPro"/>
</dbReference>
<name>A0A8J5FU68_ZINOF</name>
<evidence type="ECO:0000313" key="8">
    <source>
        <dbReference type="EMBL" id="KAG6490925.1"/>
    </source>
</evidence>
<comment type="caution">
    <text evidence="8">The sequence shown here is derived from an EMBL/GenBank/DDBJ whole genome shotgun (WGS) entry which is preliminary data.</text>
</comment>
<dbReference type="PROSITE" id="PS50888">
    <property type="entry name" value="BHLH"/>
    <property type="match status" value="1"/>
</dbReference>
<keyword evidence="3" id="KW-0805">Transcription regulation</keyword>
<dbReference type="GO" id="GO:0003700">
    <property type="term" value="F:DNA-binding transcription factor activity"/>
    <property type="evidence" value="ECO:0007669"/>
    <property type="project" value="TreeGrafter"/>
</dbReference>
<keyword evidence="9" id="KW-1185">Reference proteome</keyword>
<evidence type="ECO:0000259" key="7">
    <source>
        <dbReference type="PROSITE" id="PS50888"/>
    </source>
</evidence>
<gene>
    <name evidence="8" type="ORF">ZIOFF_052257</name>
</gene>
<keyword evidence="5" id="KW-0539">Nucleus</keyword>
<dbReference type="GO" id="GO:0005634">
    <property type="term" value="C:nucleus"/>
    <property type="evidence" value="ECO:0007669"/>
    <property type="project" value="UniProtKB-SubCell"/>
</dbReference>
<dbReference type="Proteomes" id="UP000734854">
    <property type="component" value="Unassembled WGS sequence"/>
</dbReference>
<proteinExistence type="inferred from homology"/>
<feature type="region of interest" description="Disordered" evidence="6">
    <location>
        <begin position="92"/>
        <end position="123"/>
    </location>
</feature>
<feature type="compositionally biased region" description="Polar residues" evidence="6">
    <location>
        <begin position="265"/>
        <end position="278"/>
    </location>
</feature>